<name>X1G7H2_9ZZZZ</name>
<accession>X1G7H2</accession>
<organism evidence="1">
    <name type="scientific">marine sediment metagenome</name>
    <dbReference type="NCBI Taxonomy" id="412755"/>
    <lineage>
        <taxon>unclassified sequences</taxon>
        <taxon>metagenomes</taxon>
        <taxon>ecological metagenomes</taxon>
    </lineage>
</organism>
<dbReference type="EMBL" id="BARU01008402">
    <property type="protein sequence ID" value="GAH40790.1"/>
    <property type="molecule type" value="Genomic_DNA"/>
</dbReference>
<gene>
    <name evidence="1" type="ORF">S03H2_16449</name>
</gene>
<dbReference type="AlphaFoldDB" id="X1G7H2"/>
<comment type="caution">
    <text evidence="1">The sequence shown here is derived from an EMBL/GenBank/DDBJ whole genome shotgun (WGS) entry which is preliminary data.</text>
</comment>
<sequence length="82" mass="9751">MSDVFVRNEVVWAEIQMSEDQNQTAEIISEDYMKRIRRLADNRPEIIMIILEDLMSHLLNEEEKGRIIRGAFERWVAEGRES</sequence>
<reference evidence="1" key="1">
    <citation type="journal article" date="2014" name="Front. Microbiol.">
        <title>High frequency of phylogenetically diverse reductive dehalogenase-homologous genes in deep subseafloor sedimentary metagenomes.</title>
        <authorList>
            <person name="Kawai M."/>
            <person name="Futagami T."/>
            <person name="Toyoda A."/>
            <person name="Takaki Y."/>
            <person name="Nishi S."/>
            <person name="Hori S."/>
            <person name="Arai W."/>
            <person name="Tsubouchi T."/>
            <person name="Morono Y."/>
            <person name="Uchiyama I."/>
            <person name="Ito T."/>
            <person name="Fujiyama A."/>
            <person name="Inagaki F."/>
            <person name="Takami H."/>
        </authorList>
    </citation>
    <scope>NUCLEOTIDE SEQUENCE</scope>
    <source>
        <strain evidence="1">Expedition CK06-06</strain>
    </source>
</reference>
<protein>
    <submittedName>
        <fullName evidence="1">Uncharacterized protein</fullName>
    </submittedName>
</protein>
<proteinExistence type="predicted"/>
<evidence type="ECO:0000313" key="1">
    <source>
        <dbReference type="EMBL" id="GAH40790.1"/>
    </source>
</evidence>